<proteinExistence type="predicted"/>
<dbReference type="EMBL" id="CAADFL010000371">
    <property type="protein sequence ID" value="VFK15448.1"/>
    <property type="molecule type" value="Genomic_DNA"/>
</dbReference>
<reference evidence="4" key="1">
    <citation type="submission" date="2019-02" db="EMBL/GenBank/DDBJ databases">
        <authorList>
            <person name="Gruber-Vodicka R. H."/>
            <person name="Seah K. B. B."/>
        </authorList>
    </citation>
    <scope>NUCLEOTIDE SEQUENCE</scope>
    <source>
        <strain evidence="2">BECK_BZ163</strain>
        <strain evidence="4">BECK_BZ164</strain>
        <strain evidence="3">BECK_BZ165</strain>
    </source>
</reference>
<evidence type="ECO:0000259" key="1">
    <source>
        <dbReference type="Pfam" id="PF03886"/>
    </source>
</evidence>
<gene>
    <name evidence="2" type="ORF">BECKFM1743A_GA0114220_103274</name>
    <name evidence="4" type="ORF">BECKFM1743B_GA0114221_103712</name>
    <name evidence="3" type="ORF">BECKFM1743C_GA0114222_103831</name>
</gene>
<evidence type="ECO:0000313" key="2">
    <source>
        <dbReference type="EMBL" id="VFJ63235.1"/>
    </source>
</evidence>
<dbReference type="EMBL" id="CAADFA010000383">
    <property type="protein sequence ID" value="VFJ65008.1"/>
    <property type="molecule type" value="Genomic_DNA"/>
</dbReference>
<dbReference type="InterPro" id="IPR005586">
    <property type="entry name" value="ABC_trans_aux"/>
</dbReference>
<accession>A0A450WEN8</accession>
<protein>
    <recommendedName>
        <fullName evidence="1">ABC-type transport auxiliary lipoprotein component domain-containing protein</fullName>
    </recommendedName>
</protein>
<organism evidence="4">
    <name type="scientific">Candidatus Kentrum sp. FM</name>
    <dbReference type="NCBI Taxonomy" id="2126340"/>
    <lineage>
        <taxon>Bacteria</taxon>
        <taxon>Pseudomonadati</taxon>
        <taxon>Pseudomonadota</taxon>
        <taxon>Gammaproteobacteria</taxon>
        <taxon>Candidatus Kentrum</taxon>
    </lineage>
</organism>
<sequence length="239" mass="26917">MTLKTTSTRFLCRPMPFRVIDSSFDNRQQPVDKPEKRNRRNSLWVMLTAAVVLTGCTAASKPTNYYLMSPAAPIATPTATPARINLAVGVGPVKLADHLQRQNIVIRESSTRLHIAPDDRWAAPLDAHLLELLATNLRQRLDLAGVSTFPWSPAVHVDYQVTVHITRFIHDADHVYLDAHWRLFRVKDRSLRGSTPPVEHLTSLDAPSERDYDRIVDTMSQLLGRLSDEIAKAIRQLDG</sequence>
<name>A0A450WEN8_9GAMM</name>
<evidence type="ECO:0000313" key="4">
    <source>
        <dbReference type="EMBL" id="VFK15448.1"/>
    </source>
</evidence>
<dbReference type="Pfam" id="PF03886">
    <property type="entry name" value="ABC_trans_aux"/>
    <property type="match status" value="1"/>
</dbReference>
<dbReference type="SUPFAM" id="SSF159594">
    <property type="entry name" value="XCC0632-like"/>
    <property type="match status" value="1"/>
</dbReference>
<dbReference type="Gene3D" id="3.40.50.10610">
    <property type="entry name" value="ABC-type transport auxiliary lipoprotein component"/>
    <property type="match status" value="1"/>
</dbReference>
<dbReference type="EMBL" id="CAADEZ010000327">
    <property type="protein sequence ID" value="VFJ63235.1"/>
    <property type="molecule type" value="Genomic_DNA"/>
</dbReference>
<dbReference type="AlphaFoldDB" id="A0A450WEN8"/>
<feature type="domain" description="ABC-type transport auxiliary lipoprotein component" evidence="1">
    <location>
        <begin position="66"/>
        <end position="231"/>
    </location>
</feature>
<evidence type="ECO:0000313" key="3">
    <source>
        <dbReference type="EMBL" id="VFJ65008.1"/>
    </source>
</evidence>